<evidence type="ECO:0000256" key="11">
    <source>
        <dbReference type="ARBA" id="ARBA00023027"/>
    </source>
</evidence>
<evidence type="ECO:0000256" key="16">
    <source>
        <dbReference type="SAM" id="Phobius"/>
    </source>
</evidence>
<organism evidence="17">
    <name type="scientific">Gasteruption parvicollarium</name>
    <dbReference type="NCBI Taxonomy" id="1738629"/>
    <lineage>
        <taxon>Eukaryota</taxon>
        <taxon>Metazoa</taxon>
        <taxon>Ecdysozoa</taxon>
        <taxon>Arthropoda</taxon>
        <taxon>Hexapoda</taxon>
        <taxon>Insecta</taxon>
        <taxon>Pterygota</taxon>
        <taxon>Neoptera</taxon>
        <taxon>Endopterygota</taxon>
        <taxon>Hymenoptera</taxon>
        <taxon>Apocrita</taxon>
        <taxon>Evanioidea</taxon>
        <taxon>Gasteruptiidae</taxon>
        <taxon>Gasteruption</taxon>
    </lineage>
</organism>
<evidence type="ECO:0000256" key="9">
    <source>
        <dbReference type="ARBA" id="ARBA00022982"/>
    </source>
</evidence>
<dbReference type="GO" id="GO:0008137">
    <property type="term" value="F:NADH dehydrogenase (ubiquinone) activity"/>
    <property type="evidence" value="ECO:0007669"/>
    <property type="project" value="UniProtKB-EC"/>
</dbReference>
<evidence type="ECO:0000256" key="3">
    <source>
        <dbReference type="ARBA" id="ARBA00012944"/>
    </source>
</evidence>
<evidence type="ECO:0000256" key="13">
    <source>
        <dbReference type="ARBA" id="ARBA00023136"/>
    </source>
</evidence>
<dbReference type="GO" id="GO:0031966">
    <property type="term" value="C:mitochondrial membrane"/>
    <property type="evidence" value="ECO:0007669"/>
    <property type="project" value="UniProtKB-SubCell"/>
</dbReference>
<reference evidence="17" key="1">
    <citation type="submission" date="2016-04" db="EMBL/GenBank/DDBJ databases">
        <title>The complete mitochondrial genome of Gasteruption parvicollarium.</title>
        <authorList>
            <person name="Wei S.J."/>
            <person name="Wu Q.L."/>
        </authorList>
    </citation>
    <scope>NUCLEOTIDE SEQUENCE</scope>
</reference>
<feature type="transmembrane region" description="Helical" evidence="16">
    <location>
        <begin position="6"/>
        <end position="24"/>
    </location>
</feature>
<evidence type="ECO:0000313" key="17">
    <source>
        <dbReference type="EMBL" id="ALJ93748.1"/>
    </source>
</evidence>
<evidence type="ECO:0000256" key="14">
    <source>
        <dbReference type="ARBA" id="ARBA00031019"/>
    </source>
</evidence>
<dbReference type="PANTHER" id="PTHR11435">
    <property type="entry name" value="NADH UBIQUINONE OXIDOREDUCTASE SUBUNIT ND6"/>
    <property type="match status" value="1"/>
</dbReference>
<keyword evidence="12 17" id="KW-0496">Mitochondrion</keyword>
<keyword evidence="10 16" id="KW-1133">Transmembrane helix</keyword>
<feature type="transmembrane region" description="Helical" evidence="16">
    <location>
        <begin position="36"/>
        <end position="55"/>
    </location>
</feature>
<dbReference type="InterPro" id="IPR050269">
    <property type="entry name" value="ComplexI_Subunit6"/>
</dbReference>
<keyword evidence="11" id="KW-0520">NAD</keyword>
<feature type="transmembrane region" description="Helical" evidence="16">
    <location>
        <begin position="160"/>
        <end position="180"/>
    </location>
</feature>
<comment type="similarity">
    <text evidence="2">Belongs to the complex I subunit 6 family.</text>
</comment>
<keyword evidence="8" id="KW-1278">Translocase</keyword>
<geneLocation type="mitochondrion" evidence="17"/>
<dbReference type="EMBL" id="KR270643">
    <property type="protein sequence ID" value="ALJ93748.1"/>
    <property type="molecule type" value="Genomic_DNA"/>
</dbReference>
<dbReference type="PANTHER" id="PTHR11435:SF1">
    <property type="entry name" value="NADH-UBIQUINONE OXIDOREDUCTASE CHAIN 6"/>
    <property type="match status" value="1"/>
</dbReference>
<accession>A0A2S0AYE3</accession>
<evidence type="ECO:0000256" key="1">
    <source>
        <dbReference type="ARBA" id="ARBA00004225"/>
    </source>
</evidence>
<keyword evidence="9" id="KW-0249">Electron transport</keyword>
<evidence type="ECO:0000256" key="15">
    <source>
        <dbReference type="ARBA" id="ARBA00049551"/>
    </source>
</evidence>
<evidence type="ECO:0000256" key="5">
    <source>
        <dbReference type="ARBA" id="ARBA00022448"/>
    </source>
</evidence>
<keyword evidence="7 16" id="KW-0812">Transmembrane</keyword>
<feature type="transmembrane region" description="Helical" evidence="16">
    <location>
        <begin position="61"/>
        <end position="83"/>
    </location>
</feature>
<keyword evidence="5" id="KW-0813">Transport</keyword>
<keyword evidence="6" id="KW-0679">Respiratory chain</keyword>
<comment type="catalytic activity">
    <reaction evidence="15">
        <text>a ubiquinone + NADH + 5 H(+)(in) = a ubiquinol + NAD(+) + 4 H(+)(out)</text>
        <dbReference type="Rhea" id="RHEA:29091"/>
        <dbReference type="Rhea" id="RHEA-COMP:9565"/>
        <dbReference type="Rhea" id="RHEA-COMP:9566"/>
        <dbReference type="ChEBI" id="CHEBI:15378"/>
        <dbReference type="ChEBI" id="CHEBI:16389"/>
        <dbReference type="ChEBI" id="CHEBI:17976"/>
        <dbReference type="ChEBI" id="CHEBI:57540"/>
        <dbReference type="ChEBI" id="CHEBI:57945"/>
        <dbReference type="EC" id="7.1.1.2"/>
    </reaction>
</comment>
<evidence type="ECO:0000256" key="7">
    <source>
        <dbReference type="ARBA" id="ARBA00022692"/>
    </source>
</evidence>
<proteinExistence type="inferred from homology"/>
<evidence type="ECO:0000256" key="10">
    <source>
        <dbReference type="ARBA" id="ARBA00022989"/>
    </source>
</evidence>
<evidence type="ECO:0000256" key="12">
    <source>
        <dbReference type="ARBA" id="ARBA00023128"/>
    </source>
</evidence>
<evidence type="ECO:0000256" key="8">
    <source>
        <dbReference type="ARBA" id="ARBA00022967"/>
    </source>
</evidence>
<comment type="subcellular location">
    <subcellularLocation>
        <location evidence="1">Mitochondrion membrane</location>
        <topology evidence="1">Multi-pass membrane protein</topology>
    </subcellularLocation>
</comment>
<evidence type="ECO:0000256" key="6">
    <source>
        <dbReference type="ARBA" id="ARBA00022660"/>
    </source>
</evidence>
<evidence type="ECO:0000256" key="2">
    <source>
        <dbReference type="ARBA" id="ARBA00005698"/>
    </source>
</evidence>
<dbReference type="EC" id="7.1.1.2" evidence="3"/>
<protein>
    <recommendedName>
        <fullName evidence="4">NADH-ubiquinone oxidoreductase chain 6</fullName>
        <ecNumber evidence="3">7.1.1.2</ecNumber>
    </recommendedName>
    <alternativeName>
        <fullName evidence="14">NADH dehydrogenase subunit 6</fullName>
    </alternativeName>
</protein>
<feature type="transmembrane region" description="Helical" evidence="16">
    <location>
        <begin position="95"/>
        <end position="119"/>
    </location>
</feature>
<gene>
    <name evidence="17" type="primary">ND6</name>
</gene>
<keyword evidence="13 16" id="KW-0472">Membrane</keyword>
<name>A0A2S0AYE3_9HYME</name>
<evidence type="ECO:0000256" key="4">
    <source>
        <dbReference type="ARBA" id="ARBA00021095"/>
    </source>
</evidence>
<dbReference type="AlphaFoldDB" id="A0A2S0AYE3"/>
<sequence>MNTDFNLIKYFLSLLPLLFLTFIMMSPKKMFSNNPLLLSMILCLLTIMYSIHLSLFMSSYWFSMIVFLMMIGGLLILFLYFTSISPNEFINFSKFTLISFLMKILLSMMIIYLINLFFINKFNLINMWKISNEFIMNLIKKNNYNFSSSNFIYNYPINKITMFIILYLFYTLFIINKLCLNMKKPMRKFNN</sequence>